<evidence type="ECO:0000256" key="1">
    <source>
        <dbReference type="SAM" id="MobiDB-lite"/>
    </source>
</evidence>
<protein>
    <submittedName>
        <fullName evidence="2">Uncharacterized protein</fullName>
    </submittedName>
</protein>
<reference evidence="3" key="2">
    <citation type="submission" date="2015-01" db="EMBL/GenBank/DDBJ databases">
        <title>Evolutionary Origins and Diversification of the Mycorrhizal Mutualists.</title>
        <authorList>
            <consortium name="DOE Joint Genome Institute"/>
            <consortium name="Mycorrhizal Genomics Consortium"/>
            <person name="Kohler A."/>
            <person name="Kuo A."/>
            <person name="Nagy L.G."/>
            <person name="Floudas D."/>
            <person name="Copeland A."/>
            <person name="Barry K.W."/>
            <person name="Cichocki N."/>
            <person name="Veneault-Fourrey C."/>
            <person name="LaButti K."/>
            <person name="Lindquist E.A."/>
            <person name="Lipzen A."/>
            <person name="Lundell T."/>
            <person name="Morin E."/>
            <person name="Murat C."/>
            <person name="Riley R."/>
            <person name="Ohm R."/>
            <person name="Sun H."/>
            <person name="Tunlid A."/>
            <person name="Henrissat B."/>
            <person name="Grigoriev I.V."/>
            <person name="Hibbett D.S."/>
            <person name="Martin F."/>
        </authorList>
    </citation>
    <scope>NUCLEOTIDE SEQUENCE [LARGE SCALE GENOMIC DNA]</scope>
    <source>
        <strain evidence="3">F 1598</strain>
    </source>
</reference>
<feature type="compositionally biased region" description="Polar residues" evidence="1">
    <location>
        <begin position="1"/>
        <end position="19"/>
    </location>
</feature>
<feature type="region of interest" description="Disordered" evidence="1">
    <location>
        <begin position="1"/>
        <end position="29"/>
    </location>
</feature>
<dbReference type="HOGENOM" id="CLU_1261967_0_0_1"/>
<reference evidence="2 3" key="1">
    <citation type="submission" date="2014-04" db="EMBL/GenBank/DDBJ databases">
        <authorList>
            <consortium name="DOE Joint Genome Institute"/>
            <person name="Kuo A."/>
            <person name="Tarkka M."/>
            <person name="Buscot F."/>
            <person name="Kohler A."/>
            <person name="Nagy L.G."/>
            <person name="Floudas D."/>
            <person name="Copeland A."/>
            <person name="Barry K.W."/>
            <person name="Cichocki N."/>
            <person name="Veneault-Fourrey C."/>
            <person name="LaButti K."/>
            <person name="Lindquist E.A."/>
            <person name="Lipzen A."/>
            <person name="Lundell T."/>
            <person name="Morin E."/>
            <person name="Murat C."/>
            <person name="Sun H."/>
            <person name="Tunlid A."/>
            <person name="Henrissat B."/>
            <person name="Grigoriev I.V."/>
            <person name="Hibbett D.S."/>
            <person name="Martin F."/>
            <person name="Nordberg H.P."/>
            <person name="Cantor M.N."/>
            <person name="Hua S.X."/>
        </authorList>
    </citation>
    <scope>NUCLEOTIDE SEQUENCE [LARGE SCALE GENOMIC DNA]</scope>
    <source>
        <strain evidence="2 3">F 1598</strain>
    </source>
</reference>
<organism evidence="2 3">
    <name type="scientific">Piloderma croceum (strain F 1598)</name>
    <dbReference type="NCBI Taxonomy" id="765440"/>
    <lineage>
        <taxon>Eukaryota</taxon>
        <taxon>Fungi</taxon>
        <taxon>Dikarya</taxon>
        <taxon>Basidiomycota</taxon>
        <taxon>Agaricomycotina</taxon>
        <taxon>Agaricomycetes</taxon>
        <taxon>Agaricomycetidae</taxon>
        <taxon>Atheliales</taxon>
        <taxon>Atheliaceae</taxon>
        <taxon>Piloderma</taxon>
    </lineage>
</organism>
<evidence type="ECO:0000313" key="2">
    <source>
        <dbReference type="EMBL" id="KIM72953.1"/>
    </source>
</evidence>
<proteinExistence type="predicted"/>
<dbReference type="Proteomes" id="UP000054166">
    <property type="component" value="Unassembled WGS sequence"/>
</dbReference>
<dbReference type="AlphaFoldDB" id="A0A0C3AGM1"/>
<name>A0A0C3AGM1_PILCF</name>
<accession>A0A0C3AGM1</accession>
<dbReference type="InParanoid" id="A0A0C3AGM1"/>
<keyword evidence="3" id="KW-1185">Reference proteome</keyword>
<gene>
    <name evidence="2" type="ORF">PILCRDRAFT_93267</name>
</gene>
<sequence>MSQSLSQSLDQPAPTQSTADNDDYPGDEELSRMDLSHVDVLNNSPSNAHALPTFMSPQTPARQLFRNQTSPPQGLEPQTLLAEGLSPELLPCLHPKLLLSKRLPTKRLPAKGLSPRILLHRVSHPNLLLSTKSAICQPAPQTIPANTETPAFAAYELIIRFCRFHSLILHATPSEGGSLCCTKTSKEHNTGVQASMLVAIGEAHALDWLTRGTTAGKSV</sequence>
<dbReference type="EMBL" id="KN833100">
    <property type="protein sequence ID" value="KIM72953.1"/>
    <property type="molecule type" value="Genomic_DNA"/>
</dbReference>
<evidence type="ECO:0000313" key="3">
    <source>
        <dbReference type="Proteomes" id="UP000054166"/>
    </source>
</evidence>